<sequence>MDEYIDVTLRWIPGHEGIPRNEAADRAAKRAALIGARRQIVPGDIGNWTILAAAAKRRIRQSTKDAWEKQWDKQKAGKPTKKLTSPRPAGHPDDPDRDPDHGGSGVISPNPDPP</sequence>
<feature type="compositionally biased region" description="Basic and acidic residues" evidence="1">
    <location>
        <begin position="62"/>
        <end position="75"/>
    </location>
</feature>
<dbReference type="OrthoDB" id="4368687at2759"/>
<dbReference type="STRING" id="441959.B8LTN2"/>
<dbReference type="InterPro" id="IPR036397">
    <property type="entry name" value="RNaseH_sf"/>
</dbReference>
<dbReference type="Gene3D" id="3.30.420.10">
    <property type="entry name" value="Ribonuclease H-like superfamily/Ribonuclease H"/>
    <property type="match status" value="1"/>
</dbReference>
<name>B8LTN2_TALSN</name>
<feature type="compositionally biased region" description="Basic and acidic residues" evidence="1">
    <location>
        <begin position="90"/>
        <end position="101"/>
    </location>
</feature>
<dbReference type="VEuPathDB" id="FungiDB:TSTA_070370"/>
<evidence type="ECO:0000256" key="1">
    <source>
        <dbReference type="SAM" id="MobiDB-lite"/>
    </source>
</evidence>
<accession>B8LTN2</accession>
<evidence type="ECO:0000313" key="4">
    <source>
        <dbReference type="Proteomes" id="UP000001745"/>
    </source>
</evidence>
<reference evidence="4" key="1">
    <citation type="journal article" date="2015" name="Genome Announc.">
        <title>Genome sequence of the AIDS-associated pathogen Penicillium marneffei (ATCC18224) and its near taxonomic relative Talaromyces stipitatus (ATCC10500).</title>
        <authorList>
            <person name="Nierman W.C."/>
            <person name="Fedorova-Abrams N.D."/>
            <person name="Andrianopoulos A."/>
        </authorList>
    </citation>
    <scope>NUCLEOTIDE SEQUENCE [LARGE SCALE GENOMIC DNA]</scope>
    <source>
        <strain evidence="4">ATCC 10500 / CBS 375.48 / QM 6759 / NRRL 1006</strain>
    </source>
</reference>
<feature type="region of interest" description="Disordered" evidence="1">
    <location>
        <begin position="61"/>
        <end position="114"/>
    </location>
</feature>
<dbReference type="PROSITE" id="PS50879">
    <property type="entry name" value="RNASE_H_1"/>
    <property type="match status" value="1"/>
</dbReference>
<dbReference type="Proteomes" id="UP000001745">
    <property type="component" value="Unassembled WGS sequence"/>
</dbReference>
<evidence type="ECO:0000259" key="2">
    <source>
        <dbReference type="PROSITE" id="PS50879"/>
    </source>
</evidence>
<dbReference type="EMBL" id="EQ962652">
    <property type="protein sequence ID" value="EED23624.1"/>
    <property type="molecule type" value="Genomic_DNA"/>
</dbReference>
<dbReference type="HOGENOM" id="CLU_2122719_0_0_1"/>
<evidence type="ECO:0000313" key="3">
    <source>
        <dbReference type="EMBL" id="EED23624.1"/>
    </source>
</evidence>
<keyword evidence="4" id="KW-1185">Reference proteome</keyword>
<dbReference type="InterPro" id="IPR012337">
    <property type="entry name" value="RNaseH-like_sf"/>
</dbReference>
<gene>
    <name evidence="3" type="ORF">TSTA_070370</name>
</gene>
<feature type="domain" description="RNase H type-1" evidence="2">
    <location>
        <begin position="1"/>
        <end position="33"/>
    </location>
</feature>
<organism evidence="3 4">
    <name type="scientific">Talaromyces stipitatus (strain ATCC 10500 / CBS 375.48 / QM 6759 / NRRL 1006)</name>
    <name type="common">Penicillium stipitatum</name>
    <dbReference type="NCBI Taxonomy" id="441959"/>
    <lineage>
        <taxon>Eukaryota</taxon>
        <taxon>Fungi</taxon>
        <taxon>Dikarya</taxon>
        <taxon>Ascomycota</taxon>
        <taxon>Pezizomycotina</taxon>
        <taxon>Eurotiomycetes</taxon>
        <taxon>Eurotiomycetidae</taxon>
        <taxon>Eurotiales</taxon>
        <taxon>Trichocomaceae</taxon>
        <taxon>Talaromyces</taxon>
        <taxon>Talaromyces sect. Talaromyces</taxon>
    </lineage>
</organism>
<protein>
    <recommendedName>
        <fullName evidence="2">RNase H type-1 domain-containing protein</fullName>
    </recommendedName>
</protein>
<dbReference type="eggNOG" id="ENOG502SC56">
    <property type="taxonomic scope" value="Eukaryota"/>
</dbReference>
<dbReference type="InterPro" id="IPR002156">
    <property type="entry name" value="RNaseH_domain"/>
</dbReference>
<proteinExistence type="predicted"/>
<dbReference type="GO" id="GO:0004523">
    <property type="term" value="F:RNA-DNA hybrid ribonuclease activity"/>
    <property type="evidence" value="ECO:0007669"/>
    <property type="project" value="InterPro"/>
</dbReference>
<dbReference type="AlphaFoldDB" id="B8LTN2"/>
<dbReference type="RefSeq" id="XP_002341011.1">
    <property type="nucleotide sequence ID" value="XM_002340970.1"/>
</dbReference>
<dbReference type="GeneID" id="8107310"/>
<dbReference type="PhylomeDB" id="B8LTN2"/>
<dbReference type="InParanoid" id="B8LTN2"/>
<dbReference type="SUPFAM" id="SSF53098">
    <property type="entry name" value="Ribonuclease H-like"/>
    <property type="match status" value="1"/>
</dbReference>
<dbReference type="GO" id="GO:0003676">
    <property type="term" value="F:nucleic acid binding"/>
    <property type="evidence" value="ECO:0007669"/>
    <property type="project" value="InterPro"/>
</dbReference>